<feature type="compositionally biased region" description="Polar residues" evidence="2">
    <location>
        <begin position="133"/>
        <end position="149"/>
    </location>
</feature>
<evidence type="ECO:0000256" key="1">
    <source>
        <dbReference type="SAM" id="Coils"/>
    </source>
</evidence>
<feature type="compositionally biased region" description="Pro residues" evidence="2">
    <location>
        <begin position="108"/>
        <end position="117"/>
    </location>
</feature>
<evidence type="ECO:0000256" key="2">
    <source>
        <dbReference type="SAM" id="MobiDB-lite"/>
    </source>
</evidence>
<name>A0A061AUR6_RHOTO</name>
<feature type="coiled-coil region" evidence="1">
    <location>
        <begin position="299"/>
        <end position="326"/>
    </location>
</feature>
<dbReference type="AlphaFoldDB" id="A0A061AUR6"/>
<accession>A0A061AUR6</accession>
<gene>
    <name evidence="3" type="ORF">RHTO0S_04e01442g</name>
</gene>
<protein>
    <submittedName>
        <fullName evidence="3">RHTO0S04e01442g1_1</fullName>
    </submittedName>
</protein>
<feature type="region of interest" description="Disordered" evidence="2">
    <location>
        <begin position="542"/>
        <end position="566"/>
    </location>
</feature>
<feature type="region of interest" description="Disordered" evidence="2">
    <location>
        <begin position="406"/>
        <end position="505"/>
    </location>
</feature>
<feature type="compositionally biased region" description="Pro residues" evidence="2">
    <location>
        <begin position="411"/>
        <end position="464"/>
    </location>
</feature>
<sequence length="566" mass="62606">MPGPPRLPLDPYPQFLLSSLDIDLDNLDQLHPYQLALVHFSPLATPEQRLRADVLWWQKRREAIEGSGEEVGWSEASAGLRQMKRAREWLEGKVPGSSKMRDTGVQTDPPPAPPPTTPQRAVTPPTPTPEHAFTQSSPTVGSVHSSNPTATSPSFDFSFESNEPCPPALHSQFHILWCGDIAPAVTPALFLFFLVRRTRNRLPRFFALRRASSGAFLLAFRSSDDAHIAQQDLDGEAVPHMKCRINAVVRGNSGSEFKWRDLSVDTRQCWTKYRSLPPQQLVDQAKPAGKGITVSQDYHDELQRIKDAEEQDERRLADEAREATLKWRRDNWGGDYDGHSDSCESCPAQYDMTDDERVERVLKIIKDSKAAYPDIQGPVWRPILKSPVLRSFVRAYGFTKLGLRADQMPWYRPPPPPTAPPTPPPGPPPPQQSPAQQPPPPPQPRHQHLPPPQPPAPRLPPRPTFTPTATYDSYPSFAFGGGSTVAPTNQVPRPGPSSSYPAGISLPYTGAIVTNIVPPAGPSHTPAYRPYDFGGWTAQKRGAAGDQMTDPSKRARYDAGAAYGRT</sequence>
<reference evidence="3" key="1">
    <citation type="journal article" date="2014" name="Genome Announc.">
        <title>Draft genome sequence of Rhodosporidium toruloides CECT1137, an oleaginous yeast of biotechnological interest.</title>
        <authorList>
            <person name="Morin N."/>
            <person name="Calcas X."/>
            <person name="Devillers H."/>
            <person name="Durrens P."/>
            <person name="Sherman D.J."/>
            <person name="Nicaud J.-M."/>
            <person name="Neuveglise C."/>
        </authorList>
    </citation>
    <scope>NUCLEOTIDE SEQUENCE</scope>
    <source>
        <strain evidence="3">CECT1137</strain>
    </source>
</reference>
<dbReference type="EMBL" id="LK052939">
    <property type="protein sequence ID" value="CDR39107.1"/>
    <property type="molecule type" value="Genomic_DNA"/>
</dbReference>
<feature type="compositionally biased region" description="Polar residues" evidence="2">
    <location>
        <begin position="485"/>
        <end position="500"/>
    </location>
</feature>
<feature type="region of interest" description="Disordered" evidence="2">
    <location>
        <begin position="92"/>
        <end position="149"/>
    </location>
</feature>
<organism evidence="3">
    <name type="scientific">Rhodotorula toruloides</name>
    <name type="common">Yeast</name>
    <name type="synonym">Rhodosporidium toruloides</name>
    <dbReference type="NCBI Taxonomy" id="5286"/>
    <lineage>
        <taxon>Eukaryota</taxon>
        <taxon>Fungi</taxon>
        <taxon>Dikarya</taxon>
        <taxon>Basidiomycota</taxon>
        <taxon>Pucciniomycotina</taxon>
        <taxon>Microbotryomycetes</taxon>
        <taxon>Sporidiobolales</taxon>
        <taxon>Sporidiobolaceae</taxon>
        <taxon>Rhodotorula</taxon>
    </lineage>
</organism>
<evidence type="ECO:0000313" key="3">
    <source>
        <dbReference type="EMBL" id="CDR39107.1"/>
    </source>
</evidence>
<dbReference type="OrthoDB" id="2525430at2759"/>
<proteinExistence type="predicted"/>
<keyword evidence="1" id="KW-0175">Coiled coil</keyword>